<keyword evidence="2" id="KW-1185">Reference proteome</keyword>
<evidence type="ECO:0008006" key="3">
    <source>
        <dbReference type="Google" id="ProtNLM"/>
    </source>
</evidence>
<dbReference type="Proteomes" id="UP001322664">
    <property type="component" value="Chromosome"/>
</dbReference>
<sequence>MEITLTIDGKQIPFKSNGAVAKRYMMQFQRDLLKDILSMGATNKGFEEMEEGEKVSWMRENIDFNMFYDIAWTFAKTADNTIQDPLSWLESFDEFPILDIIEPLQSLLEKTIASKKK</sequence>
<gene>
    <name evidence="1" type="ORF">R6U77_02575</name>
</gene>
<name>A0ABZ0RZD7_9BACI</name>
<evidence type="ECO:0000313" key="1">
    <source>
        <dbReference type="EMBL" id="WPK12601.1"/>
    </source>
</evidence>
<evidence type="ECO:0000313" key="2">
    <source>
        <dbReference type="Proteomes" id="UP001322664"/>
    </source>
</evidence>
<reference evidence="1 2" key="1">
    <citation type="submission" date="2023-09" db="EMBL/GenBank/DDBJ databases">
        <authorList>
            <person name="Page C.A."/>
            <person name="Perez-Diaz I.M."/>
        </authorList>
    </citation>
    <scope>NUCLEOTIDE SEQUENCE [LARGE SCALE GENOMIC DNA]</scope>
    <source>
        <strain evidence="1 2">Ll15</strain>
    </source>
</reference>
<proteinExistence type="predicted"/>
<organism evidence="1 2">
    <name type="scientific">Lysinibacillus louembei</name>
    <dbReference type="NCBI Taxonomy" id="1470088"/>
    <lineage>
        <taxon>Bacteria</taxon>
        <taxon>Bacillati</taxon>
        <taxon>Bacillota</taxon>
        <taxon>Bacilli</taxon>
        <taxon>Bacillales</taxon>
        <taxon>Bacillaceae</taxon>
        <taxon>Lysinibacillus</taxon>
    </lineage>
</organism>
<accession>A0ABZ0RZD7</accession>
<dbReference type="EMBL" id="CP137624">
    <property type="protein sequence ID" value="WPK12601.1"/>
    <property type="molecule type" value="Genomic_DNA"/>
</dbReference>
<protein>
    <recommendedName>
        <fullName evidence="3">Prophage pi2 protein 40</fullName>
    </recommendedName>
</protein>
<dbReference type="RefSeq" id="WP_319837307.1">
    <property type="nucleotide sequence ID" value="NZ_CP137624.1"/>
</dbReference>